<dbReference type="RefSeq" id="XP_019625259.1">
    <property type="nucleotide sequence ID" value="XM_019769700.1"/>
</dbReference>
<keyword evidence="7" id="KW-0732">Signal</keyword>
<dbReference type="FunFam" id="2.60.120.260:FF:000002">
    <property type="entry name" value="Coagulation factor VIII"/>
    <property type="match status" value="1"/>
</dbReference>
<dbReference type="GO" id="GO:0038023">
    <property type="term" value="F:signaling receptor activity"/>
    <property type="evidence" value="ECO:0007669"/>
    <property type="project" value="TreeGrafter"/>
</dbReference>
<keyword evidence="9" id="KW-1185">Reference proteome</keyword>
<keyword evidence="5" id="KW-0472">Membrane</keyword>
<keyword evidence="4" id="KW-0130">Cell adhesion</keyword>
<dbReference type="PANTHER" id="PTHR46806">
    <property type="entry name" value="F5/8 TYPE C DOMAIN-CONTAINING PROTEIN"/>
    <property type="match status" value="1"/>
</dbReference>
<dbReference type="GO" id="GO:0005576">
    <property type="term" value="C:extracellular region"/>
    <property type="evidence" value="ECO:0007669"/>
    <property type="project" value="UniProtKB-SubCell"/>
</dbReference>
<feature type="domain" description="F5/8 type C" evidence="8">
    <location>
        <begin position="30"/>
        <end position="181"/>
    </location>
</feature>
<reference evidence="10" key="1">
    <citation type="submission" date="2025-08" db="UniProtKB">
        <authorList>
            <consortium name="RefSeq"/>
        </authorList>
    </citation>
    <scope>IDENTIFICATION</scope>
    <source>
        <tissue evidence="10">Gonad</tissue>
    </source>
</reference>
<dbReference type="GeneID" id="109470674"/>
<proteinExistence type="predicted"/>
<sequence length="233" mass="25805">MELQIVFGVLMASIVATLTVPSTAEEVSDCRVELGMRSGAIHDQQISASSFYGPGWEARHARVDGRYAWRPAQRHRHEWLAVDLGRTVNITGVMTQGHLSYESPRRPYYLKRFELDFKTQYDEEWTSYKIDGKDITFDGNNDTGTVVTNILPEPVLATALRFHPAGWHSNGFALRVEILGCSLSVPSSEPPSPIATTTVPPFPAKTTHAAGRAEGTTVHDSSAWTMGFQGERE</sequence>
<dbReference type="GO" id="GO:0007155">
    <property type="term" value="P:cell adhesion"/>
    <property type="evidence" value="ECO:0007669"/>
    <property type="project" value="UniProtKB-KW"/>
</dbReference>
<dbReference type="KEGG" id="bbel:109470674"/>
<evidence type="ECO:0000313" key="10">
    <source>
        <dbReference type="RefSeq" id="XP_019625259.1"/>
    </source>
</evidence>
<evidence type="ECO:0000256" key="6">
    <source>
        <dbReference type="ARBA" id="ARBA00023157"/>
    </source>
</evidence>
<gene>
    <name evidence="10" type="primary">LOC109470674</name>
</gene>
<evidence type="ECO:0000256" key="5">
    <source>
        <dbReference type="ARBA" id="ARBA00023136"/>
    </source>
</evidence>
<evidence type="ECO:0000256" key="4">
    <source>
        <dbReference type="ARBA" id="ARBA00022889"/>
    </source>
</evidence>
<dbReference type="AlphaFoldDB" id="A0A6P4YU21"/>
<dbReference type="PROSITE" id="PS01285">
    <property type="entry name" value="FA58C_1"/>
    <property type="match status" value="1"/>
</dbReference>
<dbReference type="Pfam" id="PF00754">
    <property type="entry name" value="F5_F8_type_C"/>
    <property type="match status" value="1"/>
</dbReference>
<protein>
    <submittedName>
        <fullName evidence="10">Neuropilin-1-like isoform X1</fullName>
    </submittedName>
</protein>
<dbReference type="SUPFAM" id="SSF49785">
    <property type="entry name" value="Galactose-binding domain-like"/>
    <property type="match status" value="1"/>
</dbReference>
<keyword evidence="6" id="KW-1015">Disulfide bond</keyword>
<dbReference type="InterPro" id="IPR050633">
    <property type="entry name" value="Neuropilin_MCO_CoagFactor"/>
</dbReference>
<name>A0A6P4YU21_BRABE</name>
<dbReference type="InterPro" id="IPR000421">
    <property type="entry name" value="FA58C"/>
</dbReference>
<organism evidence="9 10">
    <name type="scientific">Branchiostoma belcheri</name>
    <name type="common">Amphioxus</name>
    <dbReference type="NCBI Taxonomy" id="7741"/>
    <lineage>
        <taxon>Eukaryota</taxon>
        <taxon>Metazoa</taxon>
        <taxon>Chordata</taxon>
        <taxon>Cephalochordata</taxon>
        <taxon>Leptocardii</taxon>
        <taxon>Amphioxiformes</taxon>
        <taxon>Branchiostomatidae</taxon>
        <taxon>Branchiostoma</taxon>
    </lineage>
</organism>
<dbReference type="GO" id="GO:0005886">
    <property type="term" value="C:plasma membrane"/>
    <property type="evidence" value="ECO:0007669"/>
    <property type="project" value="TreeGrafter"/>
</dbReference>
<dbReference type="PROSITE" id="PS50022">
    <property type="entry name" value="FA58C_3"/>
    <property type="match status" value="1"/>
</dbReference>
<evidence type="ECO:0000313" key="9">
    <source>
        <dbReference type="Proteomes" id="UP000515135"/>
    </source>
</evidence>
<dbReference type="PROSITE" id="PS01286">
    <property type="entry name" value="FA58C_2"/>
    <property type="match status" value="1"/>
</dbReference>
<dbReference type="GO" id="GO:0012505">
    <property type="term" value="C:endomembrane system"/>
    <property type="evidence" value="ECO:0007669"/>
    <property type="project" value="UniProtKB-SubCell"/>
</dbReference>
<feature type="chain" id="PRO_5027847871" evidence="7">
    <location>
        <begin position="25"/>
        <end position="233"/>
    </location>
</feature>
<dbReference type="OrthoDB" id="6155811at2759"/>
<dbReference type="Proteomes" id="UP000515135">
    <property type="component" value="Unplaced"/>
</dbReference>
<evidence type="ECO:0000256" key="3">
    <source>
        <dbReference type="ARBA" id="ARBA00022525"/>
    </source>
</evidence>
<evidence type="ECO:0000256" key="2">
    <source>
        <dbReference type="ARBA" id="ARBA00004613"/>
    </source>
</evidence>
<comment type="subcellular location">
    <subcellularLocation>
        <location evidence="1">Endomembrane system</location>
        <topology evidence="1">Peripheral membrane protein</topology>
    </subcellularLocation>
    <subcellularLocation>
        <location evidence="2">Secreted</location>
    </subcellularLocation>
</comment>
<feature type="signal peptide" evidence="7">
    <location>
        <begin position="1"/>
        <end position="24"/>
    </location>
</feature>
<dbReference type="Gene3D" id="2.60.120.260">
    <property type="entry name" value="Galactose-binding domain-like"/>
    <property type="match status" value="1"/>
</dbReference>
<dbReference type="PANTHER" id="PTHR46806:SF5">
    <property type="entry name" value="F5_8 TYPE C DOMAIN-CONTAINING PROTEIN"/>
    <property type="match status" value="1"/>
</dbReference>
<keyword evidence="3" id="KW-0964">Secreted</keyword>
<evidence type="ECO:0000256" key="1">
    <source>
        <dbReference type="ARBA" id="ARBA00004184"/>
    </source>
</evidence>
<evidence type="ECO:0000259" key="8">
    <source>
        <dbReference type="PROSITE" id="PS50022"/>
    </source>
</evidence>
<dbReference type="InterPro" id="IPR008979">
    <property type="entry name" value="Galactose-bd-like_sf"/>
</dbReference>
<accession>A0A6P4YU21</accession>
<dbReference type="SMART" id="SM00231">
    <property type="entry name" value="FA58C"/>
    <property type="match status" value="1"/>
</dbReference>
<evidence type="ECO:0000256" key="7">
    <source>
        <dbReference type="SAM" id="SignalP"/>
    </source>
</evidence>
<dbReference type="CDD" id="cd00057">
    <property type="entry name" value="FA58C"/>
    <property type="match status" value="1"/>
</dbReference>